<dbReference type="GO" id="GO:0006281">
    <property type="term" value="P:DNA repair"/>
    <property type="evidence" value="ECO:0007669"/>
    <property type="project" value="InterPro"/>
</dbReference>
<feature type="region of interest" description="Disordered" evidence="1">
    <location>
        <begin position="79"/>
        <end position="109"/>
    </location>
</feature>
<keyword evidence="3" id="KW-1185">Reference proteome</keyword>
<gene>
    <name evidence="2" type="ORF">HW450_06615</name>
</gene>
<feature type="compositionally biased region" description="Basic and acidic residues" evidence="1">
    <location>
        <begin position="87"/>
        <end position="100"/>
    </location>
</feature>
<dbReference type="GO" id="GO:0000287">
    <property type="term" value="F:magnesium ion binding"/>
    <property type="evidence" value="ECO:0007669"/>
    <property type="project" value="InterPro"/>
</dbReference>
<dbReference type="SUPFAM" id="SSF103084">
    <property type="entry name" value="Holliday junction resolvase RusA"/>
    <property type="match status" value="1"/>
</dbReference>
<dbReference type="Gene3D" id="3.30.1330.70">
    <property type="entry name" value="Holliday junction resolvase RusA"/>
    <property type="match status" value="1"/>
</dbReference>
<evidence type="ECO:0000313" key="2">
    <source>
        <dbReference type="EMBL" id="QMV86481.1"/>
    </source>
</evidence>
<reference evidence="2 3" key="1">
    <citation type="submission" date="2020-07" db="EMBL/GenBank/DDBJ databases">
        <title>non toxigenic Corynebacterium sp. nov from a clinical source.</title>
        <authorList>
            <person name="Bernier A.-M."/>
            <person name="Bernard K."/>
        </authorList>
    </citation>
    <scope>NUCLEOTIDE SEQUENCE [LARGE SCALE GENOMIC DNA]</scope>
    <source>
        <strain evidence="3">NML 93-0612</strain>
    </source>
</reference>
<dbReference type="AlphaFoldDB" id="A0A7G5FIP0"/>
<accession>A0A7G5FIP0</accession>
<name>A0A7G5FIP0_9CORY</name>
<dbReference type="GO" id="GO:0006310">
    <property type="term" value="P:DNA recombination"/>
    <property type="evidence" value="ECO:0007669"/>
    <property type="project" value="InterPro"/>
</dbReference>
<protein>
    <submittedName>
        <fullName evidence="2">Uncharacterized protein</fullName>
    </submittedName>
</protein>
<proteinExistence type="predicted"/>
<dbReference type="EMBL" id="CP059833">
    <property type="protein sequence ID" value="QMV86481.1"/>
    <property type="molecule type" value="Genomic_DNA"/>
</dbReference>
<evidence type="ECO:0000256" key="1">
    <source>
        <dbReference type="SAM" id="MobiDB-lite"/>
    </source>
</evidence>
<dbReference type="Proteomes" id="UP000515570">
    <property type="component" value="Chromosome"/>
</dbReference>
<evidence type="ECO:0000313" key="3">
    <source>
        <dbReference type="Proteomes" id="UP000515570"/>
    </source>
</evidence>
<sequence length="121" mass="13428">MNDRGASKGAVFAKAAKNRDIFNTVLLLAKAARLPKNLEKVAVQLHYLPKDNRRRDTDNLTASAKPMYDALSAAGTGKQAGYGLVPDDDHLHMAKPEPVIHHHHKGQQPRMWLEITTETPQ</sequence>
<organism evidence="2 3">
    <name type="scientific">Corynebacterium hindlerae</name>
    <dbReference type="NCBI Taxonomy" id="699041"/>
    <lineage>
        <taxon>Bacteria</taxon>
        <taxon>Bacillati</taxon>
        <taxon>Actinomycetota</taxon>
        <taxon>Actinomycetes</taxon>
        <taxon>Mycobacteriales</taxon>
        <taxon>Corynebacteriaceae</taxon>
        <taxon>Corynebacterium</taxon>
    </lineage>
</organism>
<dbReference type="InterPro" id="IPR036614">
    <property type="entry name" value="RusA-like_sf"/>
</dbReference>